<feature type="compositionally biased region" description="Pro residues" evidence="1">
    <location>
        <begin position="74"/>
        <end position="87"/>
    </location>
</feature>
<dbReference type="OrthoDB" id="2520148at2759"/>
<feature type="compositionally biased region" description="Polar residues" evidence="1">
    <location>
        <begin position="59"/>
        <end position="68"/>
    </location>
</feature>
<feature type="compositionally biased region" description="Basic and acidic residues" evidence="1">
    <location>
        <begin position="25"/>
        <end position="34"/>
    </location>
</feature>
<feature type="region of interest" description="Disordered" evidence="1">
    <location>
        <begin position="1"/>
        <end position="87"/>
    </location>
</feature>
<accession>A0A061B7R7</accession>
<evidence type="ECO:0000256" key="1">
    <source>
        <dbReference type="SAM" id="MobiDB-lite"/>
    </source>
</evidence>
<name>A0A061B7R7_RHOTO</name>
<proteinExistence type="predicted"/>
<evidence type="ECO:0000313" key="2">
    <source>
        <dbReference type="EMBL" id="CDR45953.1"/>
    </source>
</evidence>
<protein>
    <submittedName>
        <fullName evidence="2">RHTO0S11e06634g1_1</fullName>
    </submittedName>
</protein>
<gene>
    <name evidence="2" type="ORF">RHTO0S_11e06634g</name>
</gene>
<dbReference type="AlphaFoldDB" id="A0A061B7R7"/>
<organism evidence="2">
    <name type="scientific">Rhodotorula toruloides</name>
    <name type="common">Yeast</name>
    <name type="synonym">Rhodosporidium toruloides</name>
    <dbReference type="NCBI Taxonomy" id="5286"/>
    <lineage>
        <taxon>Eukaryota</taxon>
        <taxon>Fungi</taxon>
        <taxon>Dikarya</taxon>
        <taxon>Basidiomycota</taxon>
        <taxon>Pucciniomycotina</taxon>
        <taxon>Microbotryomycetes</taxon>
        <taxon>Sporidiobolales</taxon>
        <taxon>Sporidiobolaceae</taxon>
        <taxon>Rhodotorula</taxon>
    </lineage>
</organism>
<dbReference type="EMBL" id="LK052946">
    <property type="protein sequence ID" value="CDR45953.1"/>
    <property type="molecule type" value="Genomic_DNA"/>
</dbReference>
<reference evidence="2" key="1">
    <citation type="journal article" date="2014" name="Genome Announc.">
        <title>Draft genome sequence of Rhodosporidium toruloides CECT1137, an oleaginous yeast of biotechnological interest.</title>
        <authorList>
            <person name="Morin N."/>
            <person name="Calcas X."/>
            <person name="Devillers H."/>
            <person name="Durrens P."/>
            <person name="Sherman D.J."/>
            <person name="Nicaud J.-M."/>
            <person name="Neuveglise C."/>
        </authorList>
    </citation>
    <scope>NUCLEOTIDE SEQUENCE</scope>
    <source>
        <strain evidence="2">CECT1137</strain>
    </source>
</reference>
<sequence>MSVPRPSCGPHTAPVAHSTESSVPADEKSRTAREVRRRAEKGLGGADGTGASCVRSSEVFKSSPSGKSELSRSAPPPRPPSPRPHPLAPSLSYLLGLRCFACNTGNLPTSCYDSHPLPRSPASNRPPRLPPDCDSTLAPCKALRQVDRRLASVLQWTSVRRACLRPCSGCVRGLSVGGTHVQFLAELSSLPPRPCFRRILASAAMAHLAALPTPADDLPLFARGSPPAQLRTLLFLDSNAPFPTMSSVTVDADLLVRAMEARYLPSRVINGAKDFCDPTIGAWWHRWMPQMWGYVHTTLRRLTSWVVSSRGVSEISQGFQAALTRLEVHYAFPNPSRVNEVSAAAKDAFLQQLHYIEIWLPGEPLPSHDRLLVNAELGGRYLRLLSHFRAAVMLHLPHVVNQSMSELQTAIPFTFFASLPLDLIDSLVKQAARPRGPDEVPHPESVFRYAVLDVYDLRLESVIALYELDVTRREKLQKWRHEYLEHHAKRPTWSSAETPHDARMRSWHLSAVQSYWERHCGAFLEDWERLENVRIELIEGYCKTKMLPAIDSVLLIRSRIHDTPQHSSNLHSLSRISLRAARRYGTTPQAWAAQQAARAF</sequence>